<evidence type="ECO:0000313" key="2">
    <source>
        <dbReference type="EMBL" id="CUN94242.1"/>
    </source>
</evidence>
<sequence>MKYFIMVFNNTNDAMNGERIFKDNNIEFVIMPTPTYITQSCGICIRFNENIIEKVNSIIEKDSLKYKNIYLNDGKQFVMYK</sequence>
<dbReference type="EMBL" id="CYZR01000004">
    <property type="protein sequence ID" value="CUN94242.1"/>
    <property type="molecule type" value="Genomic_DNA"/>
</dbReference>
<comment type="caution">
    <text evidence="2">The sequence shown here is derived from an EMBL/GenBank/DDBJ whole genome shotgun (WGS) entry which is preliminary data.</text>
</comment>
<reference evidence="2 3" key="1">
    <citation type="submission" date="2015-09" db="EMBL/GenBank/DDBJ databases">
        <authorList>
            <consortium name="Pathogen Informatics"/>
            <person name="Wu L."/>
            <person name="Ma J."/>
        </authorList>
    </citation>
    <scope>NUCLEOTIDE SEQUENCE [LARGE SCALE GENOMIC DNA]</scope>
    <source>
        <strain evidence="2 3">2789STDY5834858</strain>
    </source>
</reference>
<accession>A0ABP2AQE8</accession>
<name>A0ABP2AQE8_SARVE</name>
<evidence type="ECO:0000259" key="1">
    <source>
        <dbReference type="Pfam" id="PF11823"/>
    </source>
</evidence>
<dbReference type="Proteomes" id="UP000095488">
    <property type="component" value="Unassembled WGS sequence"/>
</dbReference>
<evidence type="ECO:0000313" key="3">
    <source>
        <dbReference type="Proteomes" id="UP000095488"/>
    </source>
</evidence>
<gene>
    <name evidence="2" type="ORF">ERS852473_01504</name>
</gene>
<dbReference type="RefSeq" id="WP_055259135.1">
    <property type="nucleotide sequence ID" value="NZ_BCMV01000001.1"/>
</dbReference>
<feature type="domain" description="Putative Se/S carrier protein-like" evidence="1">
    <location>
        <begin position="3"/>
        <end position="70"/>
    </location>
</feature>
<protein>
    <submittedName>
        <fullName evidence="2">Protein of uncharacterized function (DUF3343)</fullName>
    </submittedName>
</protein>
<organism evidence="2 3">
    <name type="scientific">Sarcina ventriculi</name>
    <name type="common">Clostridium ventriculi</name>
    <dbReference type="NCBI Taxonomy" id="1267"/>
    <lineage>
        <taxon>Bacteria</taxon>
        <taxon>Bacillati</taxon>
        <taxon>Bacillota</taxon>
        <taxon>Clostridia</taxon>
        <taxon>Eubacteriales</taxon>
        <taxon>Clostridiaceae</taxon>
        <taxon>Sarcina</taxon>
    </lineage>
</organism>
<dbReference type="Pfam" id="PF11823">
    <property type="entry name" value="Se_S_carrier"/>
    <property type="match status" value="1"/>
</dbReference>
<dbReference type="InterPro" id="IPR021778">
    <property type="entry name" value="Se/S_carrier-like"/>
</dbReference>
<keyword evidence="3" id="KW-1185">Reference proteome</keyword>
<proteinExistence type="predicted"/>